<sequence length="329" mass="39385">MFVNKRDALRCYQNIQQFWQQQYKQVNFTKQGQRYTEEEKQTALLQYITYHRQGYNLQRQIDSKNHQQLPSLRTVQRLKQKLLKDYEINDANIGYVFDKEMLKTIIPQWKIQNKIADNEEVIVNVSQDAMAITGKVKEIDGVLQYTIQEQDGNIYPVSHVFVYIMSAEKEYSFLPIFSQFASSGATNIEQMITWYAIRAALKEYSIIVRYYPHDGDQWFSRLDSAELQVIKTNYIDFMKRNPYQMTENYEQICEKLNFQFKEIISMPDSKHLLKIIRNLINTQLKVVIVSFSYNGLQYRYYIIIKNIYLNIIRFNSITQLWIRIQVINQ</sequence>
<evidence type="ECO:0000313" key="1">
    <source>
        <dbReference type="EMBL" id="CAL5978738.1"/>
    </source>
</evidence>
<comment type="caution">
    <text evidence="1">The sequence shown here is derived from an EMBL/GenBank/DDBJ whole genome shotgun (WGS) entry which is preliminary data.</text>
</comment>
<gene>
    <name evidence="1" type="ORF">HINF_LOCUS4931</name>
</gene>
<keyword evidence="2" id="KW-1185">Reference proteome</keyword>
<proteinExistence type="predicted"/>
<dbReference type="Proteomes" id="UP001642409">
    <property type="component" value="Unassembled WGS sequence"/>
</dbReference>
<reference evidence="1 2" key="1">
    <citation type="submission" date="2024-07" db="EMBL/GenBank/DDBJ databases">
        <authorList>
            <person name="Akdeniz Z."/>
        </authorList>
    </citation>
    <scope>NUCLEOTIDE SEQUENCE [LARGE SCALE GENOMIC DNA]</scope>
</reference>
<evidence type="ECO:0000313" key="2">
    <source>
        <dbReference type="Proteomes" id="UP001642409"/>
    </source>
</evidence>
<name>A0ABP1GUW8_9EUKA</name>
<organism evidence="1 2">
    <name type="scientific">Hexamita inflata</name>
    <dbReference type="NCBI Taxonomy" id="28002"/>
    <lineage>
        <taxon>Eukaryota</taxon>
        <taxon>Metamonada</taxon>
        <taxon>Diplomonadida</taxon>
        <taxon>Hexamitidae</taxon>
        <taxon>Hexamitinae</taxon>
        <taxon>Hexamita</taxon>
    </lineage>
</organism>
<accession>A0ABP1GUW8</accession>
<dbReference type="EMBL" id="CAXDID020000009">
    <property type="protein sequence ID" value="CAL5978738.1"/>
    <property type="molecule type" value="Genomic_DNA"/>
</dbReference>
<protein>
    <submittedName>
        <fullName evidence="1">Hypothetical_protein</fullName>
    </submittedName>
</protein>